<keyword evidence="3" id="KW-1185">Reference proteome</keyword>
<organism evidence="3">
    <name type="scientific">Granulicella tundricola (strain ATCC BAA-1859 / DSM 23138 / MP5ACTX9)</name>
    <dbReference type="NCBI Taxonomy" id="1198114"/>
    <lineage>
        <taxon>Bacteria</taxon>
        <taxon>Pseudomonadati</taxon>
        <taxon>Acidobacteriota</taxon>
        <taxon>Terriglobia</taxon>
        <taxon>Terriglobales</taxon>
        <taxon>Acidobacteriaceae</taxon>
        <taxon>Granulicella</taxon>
    </lineage>
</organism>
<keyword evidence="1" id="KW-0472">Membrane</keyword>
<evidence type="ECO:0000256" key="1">
    <source>
        <dbReference type="SAM" id="Phobius"/>
    </source>
</evidence>
<dbReference type="Proteomes" id="UP000000343">
    <property type="component" value="Plasmid pACIX902"/>
</dbReference>
<dbReference type="KEGG" id="acm:AciX9_3878"/>
<dbReference type="EMBL" id="CP002482">
    <property type="protein sequence ID" value="ADW71159.1"/>
    <property type="molecule type" value="Genomic_DNA"/>
</dbReference>
<gene>
    <name evidence="2" type="ordered locus">AciX9_3878</name>
</gene>
<keyword evidence="1" id="KW-0812">Transmembrane</keyword>
<feature type="transmembrane region" description="Helical" evidence="1">
    <location>
        <begin position="39"/>
        <end position="57"/>
    </location>
</feature>
<dbReference type="AlphaFoldDB" id="E8X6K9"/>
<accession>E8X6K9</accession>
<reference evidence="3" key="1">
    <citation type="submission" date="2011-01" db="EMBL/GenBank/DDBJ databases">
        <title>Complete sequence of plasmid2 of Acidobacterium sp. MP5ACTX9.</title>
        <authorList>
            <consortium name="US DOE Joint Genome Institute"/>
            <person name="Lucas S."/>
            <person name="Copeland A."/>
            <person name="Lapidus A."/>
            <person name="Cheng J.-F."/>
            <person name="Goodwin L."/>
            <person name="Pitluck S."/>
            <person name="Teshima H."/>
            <person name="Detter J.C."/>
            <person name="Han C."/>
            <person name="Tapia R."/>
            <person name="Land M."/>
            <person name="Hauser L."/>
            <person name="Kyrpides N."/>
            <person name="Ivanova N."/>
            <person name="Ovchinnikova G."/>
            <person name="Pagani I."/>
            <person name="Rawat S.R."/>
            <person name="Mannisto M."/>
            <person name="Haggblom M.M."/>
            <person name="Woyke T."/>
        </authorList>
    </citation>
    <scope>NUCLEOTIDE SEQUENCE [LARGE SCALE GENOMIC DNA]</scope>
    <source>
        <strain evidence="3">MP5ACTX9</strain>
        <plasmid evidence="3">Plasmid pACIX902</plasmid>
    </source>
</reference>
<keyword evidence="2" id="KW-0614">Plasmid</keyword>
<geneLocation type="plasmid" evidence="2 3">
    <name>pACIX902</name>
</geneLocation>
<dbReference type="RefSeq" id="WP_013582178.1">
    <property type="nucleotide sequence ID" value="NC_015065.1"/>
</dbReference>
<keyword evidence="1" id="KW-1133">Transmembrane helix</keyword>
<name>E8X6K9_GRATM</name>
<evidence type="ECO:0000313" key="3">
    <source>
        <dbReference type="Proteomes" id="UP000000343"/>
    </source>
</evidence>
<protein>
    <submittedName>
        <fullName evidence="2">Uncharacterized protein</fullName>
    </submittedName>
</protein>
<sequence>MSKVVFQRQVEDSVPKINDEVAVGEDLDFQRTWWKFERAVWILFALLIMADLAGLFGRGPLADATLISPAMTIHFERIERSGTPSMLHIDFNPSAIQEGKIKLFASESIVNKLGAQRIIPSPETSAIGGGGITYTFPATAVPATVTFALQPDRPGAANFELQVPGASAVQSRVYIVP</sequence>
<dbReference type="HOGENOM" id="CLU_132648_1_0_0"/>
<proteinExistence type="predicted"/>
<evidence type="ECO:0000313" key="2">
    <source>
        <dbReference type="EMBL" id="ADW71159.1"/>
    </source>
</evidence>
<dbReference type="OrthoDB" id="119788at2"/>